<evidence type="ECO:0000313" key="3">
    <source>
        <dbReference type="Proteomes" id="UP000255207"/>
    </source>
</evidence>
<dbReference type="PANTHER" id="PTHR11365">
    <property type="entry name" value="5-OXOPROLINASE RELATED"/>
    <property type="match status" value="1"/>
</dbReference>
<evidence type="ECO:0000313" key="2">
    <source>
        <dbReference type="EMBL" id="RDJ29767.1"/>
    </source>
</evidence>
<dbReference type="AlphaFoldDB" id="A0A370LCR8"/>
<dbReference type="RefSeq" id="WP_114827880.1">
    <property type="nucleotide sequence ID" value="NZ_QQTO01000019.1"/>
</dbReference>
<dbReference type="Proteomes" id="UP000255207">
    <property type="component" value="Unassembled WGS sequence"/>
</dbReference>
<dbReference type="PANTHER" id="PTHR11365:SF23">
    <property type="entry name" value="HYPOTHETICAL 5-OXOPROLINASE (EUROFUNG)-RELATED"/>
    <property type="match status" value="1"/>
</dbReference>
<comment type="caution">
    <text evidence="2">The sequence shown here is derived from an EMBL/GenBank/DDBJ whole genome shotgun (WGS) entry which is preliminary data.</text>
</comment>
<gene>
    <name evidence="2" type="ORF">DWE98_04355</name>
</gene>
<dbReference type="GO" id="GO:0017168">
    <property type="term" value="F:5-oxoprolinase (ATP-hydrolyzing) activity"/>
    <property type="evidence" value="ECO:0007669"/>
    <property type="project" value="TreeGrafter"/>
</dbReference>
<reference evidence="3" key="1">
    <citation type="submission" date="2018-07" db="EMBL/GenBank/DDBJ databases">
        <authorList>
            <person name="Safronova V.I."/>
            <person name="Chirak E.R."/>
            <person name="Sazanova A.L."/>
        </authorList>
    </citation>
    <scope>NUCLEOTIDE SEQUENCE [LARGE SCALE GENOMIC DNA]</scope>
    <source>
        <strain evidence="3">RCAM04685</strain>
    </source>
</reference>
<keyword evidence="3" id="KW-1185">Reference proteome</keyword>
<evidence type="ECO:0000259" key="1">
    <source>
        <dbReference type="Pfam" id="PF02538"/>
    </source>
</evidence>
<dbReference type="EMBL" id="QQTP01000001">
    <property type="protein sequence ID" value="RDJ29767.1"/>
    <property type="molecule type" value="Genomic_DNA"/>
</dbReference>
<protein>
    <submittedName>
        <fullName evidence="2">Hydantoinase B/oxoprolinase family protein</fullName>
    </submittedName>
</protein>
<name>A0A370LCR8_9HYPH</name>
<organism evidence="2 3">
    <name type="scientific">Bosea caraganae</name>
    <dbReference type="NCBI Taxonomy" id="2763117"/>
    <lineage>
        <taxon>Bacteria</taxon>
        <taxon>Pseudomonadati</taxon>
        <taxon>Pseudomonadota</taxon>
        <taxon>Alphaproteobacteria</taxon>
        <taxon>Hyphomicrobiales</taxon>
        <taxon>Boseaceae</taxon>
        <taxon>Bosea</taxon>
    </lineage>
</organism>
<dbReference type="GO" id="GO:0005829">
    <property type="term" value="C:cytosol"/>
    <property type="evidence" value="ECO:0007669"/>
    <property type="project" value="TreeGrafter"/>
</dbReference>
<sequence>MDPIRTATMNNRFTAIVEEASATLYRTAFTTYVKLAQDFQCAMATPEGELFSHPEQSGVNIFIGLPLHSTLDFIGRETMEPGDVYITNDPFTTNGMVTHLMDVTMLRPIFHEGKLIAVGWTFIHASDIGGGVPGSISPSFTEVFQEGVRVRPMRLCRKDEIVPEVRDIFLYNSRIPDDMWGDFKAMLSALKGMERRLTNLCKRYGAEQVSGGMRDVLDFAETKARAVISEIPDGTYSFSDYVELLKPGHYAHIMTTLRVAGDSIEVDFTGSDPQVPAAYNYTTGDRTHPYLVQALINYILTQRPDTPRNGGLLRPIKTIAPRGTIVNAELPAAGGARVASSARVFDSIMACLNQAVPGGVLASGPGQIGIMALSAPHPRSGKTTVGVVNPLIGGSGGRATCDGVNAVDPRFGQVKSVPTELIEADTVLRVRRFELVPDSQSPGKQQGGAALLIELENTGFEALTTVRGMNRFHFRPWGFDGGTHGRLGQAMLNPGRADERNLGKIDVLKLAAGDVLRITTSAGGGFGDPLERPLDKIERDLRSGLVTQAHAERVYGLAFAGDGTINADATAERRAKLRQAAPEPALFDYGPERAAYDRIWPTAMRSQFAIKVLEQKVSLRQNLLVLVEQALTARGLPVDEASLDAALAEALDELTGRSRRREPAPRLAAQ</sequence>
<dbReference type="GO" id="GO:0006749">
    <property type="term" value="P:glutathione metabolic process"/>
    <property type="evidence" value="ECO:0007669"/>
    <property type="project" value="TreeGrafter"/>
</dbReference>
<accession>A0A370LCR8</accession>
<dbReference type="InterPro" id="IPR003692">
    <property type="entry name" value="Hydantoinase_B"/>
</dbReference>
<proteinExistence type="predicted"/>
<feature type="domain" description="Hydantoinase B/oxoprolinase" evidence="1">
    <location>
        <begin position="2"/>
        <end position="529"/>
    </location>
</feature>
<dbReference type="InterPro" id="IPR045079">
    <property type="entry name" value="Oxoprolinase-like"/>
</dbReference>
<dbReference type="OrthoDB" id="9761586at2"/>
<dbReference type="Pfam" id="PF02538">
    <property type="entry name" value="Hydantoinase_B"/>
    <property type="match status" value="1"/>
</dbReference>